<keyword evidence="2" id="KW-0677">Repeat</keyword>
<sequence length="248" mass="26975">MRSYFLRTGILSGVAFAMSGLMISGPVMGQTIKRSTPEQQCEFLYAEIMLSRMGGPGGRVVSEEESRWADEQHARVERGEPCEFPADEKRIRDLYADADRLSKLGDAAGARAILQALCFEDADDVACQNYGVMAMTGEGGGVDMAEGRRAFLIACDQGLLKACQNYADALLNGEGGPVDDPGALGIYVELCQKKYGGRNCFRAARMIEDGRGVTQPDRAKAYEGYMAACRQLYTEGCLRATDMKKEGV</sequence>
<dbReference type="Proteomes" id="UP000199331">
    <property type="component" value="Unassembled WGS sequence"/>
</dbReference>
<protein>
    <submittedName>
        <fullName evidence="3">Uncharacterized protein</fullName>
    </submittedName>
</protein>
<dbReference type="InterPro" id="IPR011990">
    <property type="entry name" value="TPR-like_helical_dom_sf"/>
</dbReference>
<dbReference type="PANTHER" id="PTHR13891">
    <property type="entry name" value="CYTOCHROME C OXIDASE ASSEMBLY FACTOR 7"/>
    <property type="match status" value="1"/>
</dbReference>
<evidence type="ECO:0000256" key="2">
    <source>
        <dbReference type="ARBA" id="ARBA00022737"/>
    </source>
</evidence>
<accession>A0A1I5PAV3</accession>
<evidence type="ECO:0000313" key="4">
    <source>
        <dbReference type="Proteomes" id="UP000199331"/>
    </source>
</evidence>
<keyword evidence="4" id="KW-1185">Reference proteome</keyword>
<evidence type="ECO:0000256" key="1">
    <source>
        <dbReference type="ARBA" id="ARBA00008486"/>
    </source>
</evidence>
<proteinExistence type="inferred from homology"/>
<dbReference type="SUPFAM" id="SSF81901">
    <property type="entry name" value="HCP-like"/>
    <property type="match status" value="1"/>
</dbReference>
<name>A0A1I5PAV3_9SPHN</name>
<dbReference type="AlphaFoldDB" id="A0A1I5PAV3"/>
<organism evidence="3 4">
    <name type="scientific">Qipengyuania nanhaisediminis</name>
    <dbReference type="NCBI Taxonomy" id="604088"/>
    <lineage>
        <taxon>Bacteria</taxon>
        <taxon>Pseudomonadati</taxon>
        <taxon>Pseudomonadota</taxon>
        <taxon>Alphaproteobacteria</taxon>
        <taxon>Sphingomonadales</taxon>
        <taxon>Erythrobacteraceae</taxon>
        <taxon>Qipengyuania</taxon>
    </lineage>
</organism>
<evidence type="ECO:0000313" key="3">
    <source>
        <dbReference type="EMBL" id="SFP31244.1"/>
    </source>
</evidence>
<dbReference type="PANTHER" id="PTHR13891:SF1">
    <property type="entry name" value="CYTOCHROME C OXIDASE ASSEMBLY FACTOR 7"/>
    <property type="match status" value="1"/>
</dbReference>
<dbReference type="SMART" id="SM00671">
    <property type="entry name" value="SEL1"/>
    <property type="match status" value="3"/>
</dbReference>
<comment type="similarity">
    <text evidence="1">Belongs to the hcp beta-lactamase family.</text>
</comment>
<dbReference type="EMBL" id="FOWZ01000004">
    <property type="protein sequence ID" value="SFP31244.1"/>
    <property type="molecule type" value="Genomic_DNA"/>
</dbReference>
<dbReference type="STRING" id="604088.SAMN04488060_2278"/>
<reference evidence="4" key="1">
    <citation type="submission" date="2016-10" db="EMBL/GenBank/DDBJ databases">
        <authorList>
            <person name="Varghese N."/>
            <person name="Submissions S."/>
        </authorList>
    </citation>
    <scope>NUCLEOTIDE SEQUENCE [LARGE SCALE GENOMIC DNA]</scope>
    <source>
        <strain evidence="4">CGMCC 1.7715</strain>
    </source>
</reference>
<dbReference type="InterPro" id="IPR040239">
    <property type="entry name" value="HcpB-like"/>
</dbReference>
<gene>
    <name evidence="3" type="ORF">SAMN04488060_2278</name>
</gene>
<dbReference type="Gene3D" id="1.25.40.10">
    <property type="entry name" value="Tetratricopeptide repeat domain"/>
    <property type="match status" value="1"/>
</dbReference>
<dbReference type="InterPro" id="IPR006597">
    <property type="entry name" value="Sel1-like"/>
</dbReference>